<comment type="caution">
    <text evidence="13">The sequence shown here is derived from an EMBL/GenBank/DDBJ whole genome shotgun (WGS) entry which is preliminary data.</text>
</comment>
<feature type="transmembrane region" description="Helical" evidence="11">
    <location>
        <begin position="399"/>
        <end position="419"/>
    </location>
</feature>
<dbReference type="Pfam" id="PF07690">
    <property type="entry name" value="MFS_1"/>
    <property type="match status" value="1"/>
</dbReference>
<name>A0ABS8JIQ5_9GAMM</name>
<evidence type="ECO:0000313" key="13">
    <source>
        <dbReference type="EMBL" id="MCC8363343.1"/>
    </source>
</evidence>
<evidence type="ECO:0000256" key="9">
    <source>
        <dbReference type="ARBA" id="ARBA00022989"/>
    </source>
</evidence>
<feature type="transmembrane region" description="Helical" evidence="11">
    <location>
        <begin position="334"/>
        <end position="355"/>
    </location>
</feature>
<dbReference type="InterPro" id="IPR011701">
    <property type="entry name" value="MFS"/>
</dbReference>
<dbReference type="Gene3D" id="1.20.1250.20">
    <property type="entry name" value="MFS general substrate transporter like domains"/>
    <property type="match status" value="2"/>
</dbReference>
<evidence type="ECO:0000256" key="1">
    <source>
        <dbReference type="ARBA" id="ARBA00003321"/>
    </source>
</evidence>
<dbReference type="InterPro" id="IPR005964">
    <property type="entry name" value="Glc/Gal_transptr_bac"/>
</dbReference>
<evidence type="ECO:0000313" key="14">
    <source>
        <dbReference type="Proteomes" id="UP001165293"/>
    </source>
</evidence>
<dbReference type="PANTHER" id="PTHR43702:SF3">
    <property type="entry name" value="PROTEIN TSGA"/>
    <property type="match status" value="1"/>
</dbReference>
<evidence type="ECO:0000256" key="2">
    <source>
        <dbReference type="ARBA" id="ARBA00004429"/>
    </source>
</evidence>
<feature type="domain" description="Major facilitator superfamily (MFS) profile" evidence="12">
    <location>
        <begin position="19"/>
        <end position="425"/>
    </location>
</feature>
<keyword evidence="8 11" id="KW-0812">Transmembrane</keyword>
<feature type="transmembrane region" description="Helical" evidence="11">
    <location>
        <begin position="367"/>
        <end position="387"/>
    </location>
</feature>
<comment type="similarity">
    <text evidence="3">Belongs to the major facilitator superfamily. FHS transporter (TC 2.A.1.7) family.</text>
</comment>
<keyword evidence="14" id="KW-1185">Reference proteome</keyword>
<evidence type="ECO:0000256" key="4">
    <source>
        <dbReference type="ARBA" id="ARBA00022448"/>
    </source>
</evidence>
<keyword evidence="9 11" id="KW-1133">Transmembrane helix</keyword>
<dbReference type="EMBL" id="JAJGAK010000002">
    <property type="protein sequence ID" value="MCC8363343.1"/>
    <property type="molecule type" value="Genomic_DNA"/>
</dbReference>
<dbReference type="InterPro" id="IPR050375">
    <property type="entry name" value="MFS_TsgA-like"/>
</dbReference>
<comment type="function">
    <text evidence="1">Intake of glucose and galactose.</text>
</comment>
<dbReference type="Proteomes" id="UP001165293">
    <property type="component" value="Unassembled WGS sequence"/>
</dbReference>
<organism evidence="13 14">
    <name type="scientific">Noviluteimonas lactosilytica</name>
    <dbReference type="NCBI Taxonomy" id="2888523"/>
    <lineage>
        <taxon>Bacteria</taxon>
        <taxon>Pseudomonadati</taxon>
        <taxon>Pseudomonadota</taxon>
        <taxon>Gammaproteobacteria</taxon>
        <taxon>Lysobacterales</taxon>
        <taxon>Lysobacteraceae</taxon>
        <taxon>Noviluteimonas</taxon>
    </lineage>
</organism>
<feature type="transmembrane region" description="Helical" evidence="11">
    <location>
        <begin position="155"/>
        <end position="175"/>
    </location>
</feature>
<feature type="transmembrane region" description="Helical" evidence="11">
    <location>
        <begin position="243"/>
        <end position="263"/>
    </location>
</feature>
<keyword evidence="4" id="KW-0813">Transport</keyword>
<keyword evidence="10 11" id="KW-0472">Membrane</keyword>
<dbReference type="CDD" id="cd17394">
    <property type="entry name" value="MFS_FucP_like"/>
    <property type="match status" value="1"/>
</dbReference>
<feature type="transmembrane region" description="Helical" evidence="11">
    <location>
        <begin position="195"/>
        <end position="213"/>
    </location>
</feature>
<evidence type="ECO:0000256" key="7">
    <source>
        <dbReference type="ARBA" id="ARBA00022597"/>
    </source>
</evidence>
<dbReference type="SUPFAM" id="SSF103473">
    <property type="entry name" value="MFS general substrate transporter"/>
    <property type="match status" value="1"/>
</dbReference>
<feature type="transmembrane region" description="Helical" evidence="11">
    <location>
        <begin position="283"/>
        <end position="302"/>
    </location>
</feature>
<feature type="transmembrane region" description="Helical" evidence="11">
    <location>
        <begin position="12"/>
        <end position="33"/>
    </location>
</feature>
<feature type="transmembrane region" description="Helical" evidence="11">
    <location>
        <begin position="111"/>
        <end position="134"/>
    </location>
</feature>
<dbReference type="PANTHER" id="PTHR43702">
    <property type="entry name" value="L-FUCOSE-PROTON SYMPORTER"/>
    <property type="match status" value="1"/>
</dbReference>
<keyword evidence="6" id="KW-0997">Cell inner membrane</keyword>
<dbReference type="InterPro" id="IPR020846">
    <property type="entry name" value="MFS_dom"/>
</dbReference>
<evidence type="ECO:0000256" key="8">
    <source>
        <dbReference type="ARBA" id="ARBA00022692"/>
    </source>
</evidence>
<proteinExistence type="inferred from homology"/>
<dbReference type="InterPro" id="IPR036259">
    <property type="entry name" value="MFS_trans_sf"/>
</dbReference>
<keyword evidence="7" id="KW-0762">Sugar transport</keyword>
<reference evidence="13" key="1">
    <citation type="submission" date="2021-10" db="EMBL/GenBank/DDBJ databases">
        <authorList>
            <person name="Lyu M."/>
            <person name="Wang X."/>
            <person name="Meng X."/>
            <person name="Xu K."/>
        </authorList>
    </citation>
    <scope>NUCLEOTIDE SEQUENCE</scope>
    <source>
        <strain evidence="13">A6</strain>
    </source>
</reference>
<dbReference type="NCBIfam" id="TIGR01272">
    <property type="entry name" value="gluP"/>
    <property type="match status" value="1"/>
</dbReference>
<comment type="subcellular location">
    <subcellularLocation>
        <location evidence="2">Cell inner membrane</location>
        <topology evidence="2">Multi-pass membrane protein</topology>
    </subcellularLocation>
</comment>
<protein>
    <submittedName>
        <fullName evidence="13">Sugar MFS transporter</fullName>
    </submittedName>
</protein>
<evidence type="ECO:0000256" key="11">
    <source>
        <dbReference type="SAM" id="Phobius"/>
    </source>
</evidence>
<evidence type="ECO:0000259" key="12">
    <source>
        <dbReference type="PROSITE" id="PS50850"/>
    </source>
</evidence>
<evidence type="ECO:0000256" key="5">
    <source>
        <dbReference type="ARBA" id="ARBA00022475"/>
    </source>
</evidence>
<feature type="transmembrane region" description="Helical" evidence="11">
    <location>
        <begin position="309"/>
        <end position="328"/>
    </location>
</feature>
<evidence type="ECO:0000256" key="10">
    <source>
        <dbReference type="ARBA" id="ARBA00023136"/>
    </source>
</evidence>
<feature type="transmembrane region" description="Helical" evidence="11">
    <location>
        <begin position="85"/>
        <end position="105"/>
    </location>
</feature>
<accession>A0ABS8JIQ5</accession>
<sequence>MSTPLVASRAAPAANTRVALVAMTAIFFMWGFITELNGVLIPHLQSVFELTHARSMLLDSAFFGAYFVMAVPAGKVVGRLGFKMGIVVGLLVAGAGALLILPAARMGSFNLFLPALFILATGIVLLQVSANPYVSLLGAPERAASRLNFAQAVNSLGHTVGPYVAGVLIFSATLLSAEQLAALPAAERASTVQPLYVGVAVALLVLALAVYLFRMPPLTEATEQADARRHTFAELLALPHVRWGVLAIFFYVGVEVTVAHFMVTYVSRPEIGNMSNEAASAYLSFYHLAAMIGRFVGALLLLRANPRRMLPAAAAINIALLLVTMSTAGSVATWSVVAVGLFNSIMFPTIFTLAIERLGPMTEKAASLLVMAIVGGAVIPPLQGLLVDALQAGQGETRALQYAFVVSALCYAYIVWYGLRGSRVRMADPA</sequence>
<feature type="transmembrane region" description="Helical" evidence="11">
    <location>
        <begin position="53"/>
        <end position="73"/>
    </location>
</feature>
<evidence type="ECO:0000256" key="6">
    <source>
        <dbReference type="ARBA" id="ARBA00022519"/>
    </source>
</evidence>
<evidence type="ECO:0000256" key="3">
    <source>
        <dbReference type="ARBA" id="ARBA00009120"/>
    </source>
</evidence>
<dbReference type="PROSITE" id="PS50850">
    <property type="entry name" value="MFS"/>
    <property type="match status" value="1"/>
</dbReference>
<gene>
    <name evidence="13" type="ORF">LK996_09695</name>
</gene>
<keyword evidence="5" id="KW-1003">Cell membrane</keyword>